<accession>A0A871YCC5</accession>
<evidence type="ECO:0000313" key="1">
    <source>
        <dbReference type="EMBL" id="QOV08891.1"/>
    </source>
</evidence>
<name>A0A871YCC5_9ACTN</name>
<protein>
    <submittedName>
        <fullName evidence="2">Uncharacterized protein</fullName>
    </submittedName>
</protein>
<organism evidence="2">
    <name type="scientific">uncultured Actinomycetes bacterium</name>
    <dbReference type="NCBI Taxonomy" id="152507"/>
    <lineage>
        <taxon>Bacteria</taxon>
        <taxon>Bacillati</taxon>
        <taxon>Actinomycetota</taxon>
        <taxon>Actinomycetes</taxon>
        <taxon>environmental samples</taxon>
    </lineage>
</organism>
<dbReference type="EMBL" id="MW122883">
    <property type="protein sequence ID" value="QOV09087.1"/>
    <property type="molecule type" value="Genomic_DNA"/>
</dbReference>
<reference evidence="2" key="1">
    <citation type="submission" date="2020-10" db="EMBL/GenBank/DDBJ databases">
        <title>Diverse heliorhodopsins detected via functional metagenomics in peat lake Actinobacteria, Chloroflexi and Archaea.</title>
        <authorList>
            <person name="Chazan A."/>
            <person name="Rozenberg A."/>
            <person name="Tahan R."/>
            <person name="Mannen K."/>
            <person name="Nagata T."/>
            <person name="Yaish S."/>
            <person name="Larom S."/>
            <person name="Kandori H."/>
            <person name="Inoue K."/>
            <person name="Beja O."/>
            <person name="Pushkarev A."/>
        </authorList>
    </citation>
    <scope>NUCLEOTIDE SEQUENCE</scope>
</reference>
<sequence>MTELNATTIQLLREMAESSFPTYVDFARRLLADPQSVPATEIDAVIDGYLNDPYLSR</sequence>
<dbReference type="EMBL" id="MW122876">
    <property type="protein sequence ID" value="QOV08891.1"/>
    <property type="molecule type" value="Genomic_DNA"/>
</dbReference>
<gene>
    <name evidence="2" type="ORF">HULAa32G3_00007</name>
    <name evidence="1" type="ORF">HULAa55C9_00006</name>
</gene>
<evidence type="ECO:0000313" key="2">
    <source>
        <dbReference type="EMBL" id="QOV09087.1"/>
    </source>
</evidence>
<proteinExistence type="predicted"/>
<dbReference type="AlphaFoldDB" id="A0A871YCC5"/>